<keyword evidence="1" id="KW-0805">Transcription regulation</keyword>
<dbReference type="Proteomes" id="UP001174908">
    <property type="component" value="Unassembled WGS sequence"/>
</dbReference>
<dbReference type="InterPro" id="IPR050397">
    <property type="entry name" value="Env_Response_Regulators"/>
</dbReference>
<accession>A0ABT7NFJ2</accession>
<keyword evidence="2" id="KW-0238">DNA-binding</keyword>
<feature type="domain" description="Cyclic nucleotide-binding" evidence="4">
    <location>
        <begin position="16"/>
        <end position="119"/>
    </location>
</feature>
<dbReference type="PROSITE" id="PS51063">
    <property type="entry name" value="HTH_CRP_2"/>
    <property type="match status" value="1"/>
</dbReference>
<sequence length="237" mass="25892">MSTQQRSSLALRSVALFATLPPERLDALAQACNWRSLPAGQTLVQRSVRESDVHFVIAGQLRITYFALGGRQLIFREVSAGEYFGELAAIDGEPRSADVVTLQPSVVASLDAAGFRALLREEPSVAEWVMRGLCRLVREVSERVIDLSTLGVQNRVHAELLRLAREAGCADNHARLEPAPTHADMASRISTTREQVTREINALQARGLVAKDGRALLLQDVAQLERMVAEVRGADGT</sequence>
<dbReference type="Gene3D" id="1.10.10.10">
    <property type="entry name" value="Winged helix-like DNA-binding domain superfamily/Winged helix DNA-binding domain"/>
    <property type="match status" value="1"/>
</dbReference>
<dbReference type="PANTHER" id="PTHR24567">
    <property type="entry name" value="CRP FAMILY TRANSCRIPTIONAL REGULATORY PROTEIN"/>
    <property type="match status" value="1"/>
</dbReference>
<dbReference type="InterPro" id="IPR000595">
    <property type="entry name" value="cNMP-bd_dom"/>
</dbReference>
<dbReference type="SUPFAM" id="SSF51206">
    <property type="entry name" value="cAMP-binding domain-like"/>
    <property type="match status" value="1"/>
</dbReference>
<dbReference type="InterPro" id="IPR036390">
    <property type="entry name" value="WH_DNA-bd_sf"/>
</dbReference>
<dbReference type="SUPFAM" id="SSF46785">
    <property type="entry name" value="Winged helix' DNA-binding domain"/>
    <property type="match status" value="1"/>
</dbReference>
<keyword evidence="7" id="KW-1185">Reference proteome</keyword>
<reference evidence="6" key="1">
    <citation type="submission" date="2023-06" db="EMBL/GenBank/DDBJ databases">
        <authorList>
            <person name="Jiang Y."/>
            <person name="Liu Q."/>
        </authorList>
    </citation>
    <scope>NUCLEOTIDE SEQUENCE</scope>
    <source>
        <strain evidence="6">CGMCC 1.12089</strain>
    </source>
</reference>
<dbReference type="RefSeq" id="WP_286661828.1">
    <property type="nucleotide sequence ID" value="NZ_JASZYV010000004.1"/>
</dbReference>
<dbReference type="Gene3D" id="2.60.120.10">
    <property type="entry name" value="Jelly Rolls"/>
    <property type="match status" value="1"/>
</dbReference>
<dbReference type="InterPro" id="IPR036388">
    <property type="entry name" value="WH-like_DNA-bd_sf"/>
</dbReference>
<dbReference type="InterPro" id="IPR014710">
    <property type="entry name" value="RmlC-like_jellyroll"/>
</dbReference>
<dbReference type="InterPro" id="IPR018490">
    <property type="entry name" value="cNMP-bd_dom_sf"/>
</dbReference>
<proteinExistence type="predicted"/>
<gene>
    <name evidence="6" type="ORF">QTH91_19645</name>
</gene>
<evidence type="ECO:0000259" key="5">
    <source>
        <dbReference type="PROSITE" id="PS51063"/>
    </source>
</evidence>
<evidence type="ECO:0000313" key="7">
    <source>
        <dbReference type="Proteomes" id="UP001174908"/>
    </source>
</evidence>
<dbReference type="PROSITE" id="PS50042">
    <property type="entry name" value="CNMP_BINDING_3"/>
    <property type="match status" value="1"/>
</dbReference>
<evidence type="ECO:0000259" key="4">
    <source>
        <dbReference type="PROSITE" id="PS50042"/>
    </source>
</evidence>
<comment type="caution">
    <text evidence="6">The sequence shown here is derived from an EMBL/GenBank/DDBJ whole genome shotgun (WGS) entry which is preliminary data.</text>
</comment>
<dbReference type="CDD" id="cd00038">
    <property type="entry name" value="CAP_ED"/>
    <property type="match status" value="1"/>
</dbReference>
<dbReference type="Pfam" id="PF13545">
    <property type="entry name" value="HTH_Crp_2"/>
    <property type="match status" value="1"/>
</dbReference>
<evidence type="ECO:0000256" key="1">
    <source>
        <dbReference type="ARBA" id="ARBA00023015"/>
    </source>
</evidence>
<evidence type="ECO:0000313" key="6">
    <source>
        <dbReference type="EMBL" id="MDM0046714.1"/>
    </source>
</evidence>
<protein>
    <submittedName>
        <fullName evidence="6">Crp/Fnr family transcriptional regulator</fullName>
    </submittedName>
</protein>
<dbReference type="InterPro" id="IPR012318">
    <property type="entry name" value="HTH_CRP"/>
</dbReference>
<name>A0ABT7NFJ2_9BURK</name>
<dbReference type="Pfam" id="PF00027">
    <property type="entry name" value="cNMP_binding"/>
    <property type="match status" value="1"/>
</dbReference>
<keyword evidence="3" id="KW-0804">Transcription</keyword>
<evidence type="ECO:0000256" key="2">
    <source>
        <dbReference type="ARBA" id="ARBA00023125"/>
    </source>
</evidence>
<dbReference type="PANTHER" id="PTHR24567:SF74">
    <property type="entry name" value="HTH-TYPE TRANSCRIPTIONAL REGULATOR ARCR"/>
    <property type="match status" value="1"/>
</dbReference>
<evidence type="ECO:0000256" key="3">
    <source>
        <dbReference type="ARBA" id="ARBA00023163"/>
    </source>
</evidence>
<feature type="domain" description="HTH crp-type" evidence="5">
    <location>
        <begin position="150"/>
        <end position="222"/>
    </location>
</feature>
<dbReference type="SMART" id="SM00100">
    <property type="entry name" value="cNMP"/>
    <property type="match status" value="1"/>
</dbReference>
<organism evidence="6 7">
    <name type="scientific">Variovorax dokdonensis</name>
    <dbReference type="NCBI Taxonomy" id="344883"/>
    <lineage>
        <taxon>Bacteria</taxon>
        <taxon>Pseudomonadati</taxon>
        <taxon>Pseudomonadota</taxon>
        <taxon>Betaproteobacteria</taxon>
        <taxon>Burkholderiales</taxon>
        <taxon>Comamonadaceae</taxon>
        <taxon>Variovorax</taxon>
    </lineage>
</organism>
<dbReference type="EMBL" id="JASZYV010000004">
    <property type="protein sequence ID" value="MDM0046714.1"/>
    <property type="molecule type" value="Genomic_DNA"/>
</dbReference>
<dbReference type="SMART" id="SM00419">
    <property type="entry name" value="HTH_CRP"/>
    <property type="match status" value="1"/>
</dbReference>